<organism evidence="1 2">
    <name type="scientific">Pantoea rwandensis</name>
    <dbReference type="NCBI Taxonomy" id="1076550"/>
    <lineage>
        <taxon>Bacteria</taxon>
        <taxon>Pseudomonadati</taxon>
        <taxon>Pseudomonadota</taxon>
        <taxon>Gammaproteobacteria</taxon>
        <taxon>Enterobacterales</taxon>
        <taxon>Erwiniaceae</taxon>
        <taxon>Pantoea</taxon>
    </lineage>
</organism>
<name>A0A1X1CRB6_9GAMM</name>
<evidence type="ECO:0000313" key="2">
    <source>
        <dbReference type="Proteomes" id="UP000193558"/>
    </source>
</evidence>
<accession>A0A1X1CRB6</accession>
<reference evidence="1 2" key="1">
    <citation type="journal article" date="2017" name="Antonie Van Leeuwenhoek">
        <title>Phylogenomic resolution of the bacterial genus Pantoea and its relationship with Erwinia and Tatumella.</title>
        <authorList>
            <person name="Palmer M."/>
            <person name="Steenkamp E.T."/>
            <person name="Coetzee M.P."/>
            <person name="Chan W.Y."/>
            <person name="van Zyl E."/>
            <person name="De Maayer P."/>
            <person name="Coutinho T.A."/>
            <person name="Blom J."/>
            <person name="Smits T.H."/>
            <person name="Duffy B."/>
            <person name="Venter S.N."/>
        </authorList>
    </citation>
    <scope>NUCLEOTIDE SEQUENCE [LARGE SCALE GENOMIC DNA]</scope>
    <source>
        <strain evidence="1 2">LMG 26275</strain>
    </source>
</reference>
<dbReference type="Proteomes" id="UP000193558">
    <property type="component" value="Unassembled WGS sequence"/>
</dbReference>
<gene>
    <name evidence="1" type="ORF">HA51_21495</name>
</gene>
<sequence length="62" mass="7087">MFYRFHIREKAQALPAGGANCTKKRQVFTHETNGLIPLLILSHSGKVKTKNSKINKFNFNNQ</sequence>
<protein>
    <submittedName>
        <fullName evidence="1">Uncharacterized protein</fullName>
    </submittedName>
</protein>
<comment type="caution">
    <text evidence="1">The sequence shown here is derived from an EMBL/GenBank/DDBJ whole genome shotgun (WGS) entry which is preliminary data.</text>
</comment>
<dbReference type="EMBL" id="MLFR01000030">
    <property type="protein sequence ID" value="ORM66958.1"/>
    <property type="molecule type" value="Genomic_DNA"/>
</dbReference>
<dbReference type="AlphaFoldDB" id="A0A1X1CRB6"/>
<evidence type="ECO:0000313" key="1">
    <source>
        <dbReference type="EMBL" id="ORM66958.1"/>
    </source>
</evidence>
<proteinExistence type="predicted"/>
<dbReference type="STRING" id="1076550.LH22_03315"/>